<dbReference type="InterPro" id="IPR000276">
    <property type="entry name" value="GPCR_Rhodpsn"/>
</dbReference>
<keyword evidence="14" id="KW-1185">Reference proteome</keyword>
<evidence type="ECO:0000256" key="1">
    <source>
        <dbReference type="ARBA" id="ARBA00004651"/>
    </source>
</evidence>
<keyword evidence="8 9" id="KW-0807">Transducer</keyword>
<name>A0A8S3ZLC1_9EUPU</name>
<keyword evidence="2" id="KW-1003">Cell membrane</keyword>
<keyword evidence="4 11" id="KW-1133">Transmembrane helix</keyword>
<keyword evidence="6 11" id="KW-0472">Membrane</keyword>
<feature type="region of interest" description="Disordered" evidence="10">
    <location>
        <begin position="270"/>
        <end position="312"/>
    </location>
</feature>
<keyword evidence="5 9" id="KW-0297">G-protein coupled receptor</keyword>
<feature type="transmembrane region" description="Helical" evidence="11">
    <location>
        <begin position="324"/>
        <end position="348"/>
    </location>
</feature>
<comment type="similarity">
    <text evidence="9">Belongs to the G-protein coupled receptor 1 family.</text>
</comment>
<comment type="subcellular location">
    <subcellularLocation>
        <location evidence="1">Cell membrane</location>
        <topology evidence="1">Multi-pass membrane protein</topology>
    </subcellularLocation>
</comment>
<dbReference type="Gene3D" id="1.20.1070.10">
    <property type="entry name" value="Rhodopsin 7-helix transmembrane proteins"/>
    <property type="match status" value="1"/>
</dbReference>
<dbReference type="InterPro" id="IPR017452">
    <property type="entry name" value="GPCR_Rhodpsn_7TM"/>
</dbReference>
<dbReference type="SUPFAM" id="SSF81321">
    <property type="entry name" value="Family A G protein-coupled receptor-like"/>
    <property type="match status" value="1"/>
</dbReference>
<accession>A0A8S3ZLC1</accession>
<feature type="transmembrane region" description="Helical" evidence="11">
    <location>
        <begin position="139"/>
        <end position="161"/>
    </location>
</feature>
<dbReference type="GO" id="GO:0004930">
    <property type="term" value="F:G protein-coupled receptor activity"/>
    <property type="evidence" value="ECO:0007669"/>
    <property type="project" value="UniProtKB-KW"/>
</dbReference>
<evidence type="ECO:0000256" key="9">
    <source>
        <dbReference type="RuleBase" id="RU000688"/>
    </source>
</evidence>
<dbReference type="OrthoDB" id="6123079at2759"/>
<evidence type="ECO:0000256" key="4">
    <source>
        <dbReference type="ARBA" id="ARBA00022989"/>
    </source>
</evidence>
<feature type="compositionally biased region" description="Low complexity" evidence="10">
    <location>
        <begin position="278"/>
        <end position="294"/>
    </location>
</feature>
<organism evidence="13 14">
    <name type="scientific">Candidula unifasciata</name>
    <dbReference type="NCBI Taxonomy" id="100452"/>
    <lineage>
        <taxon>Eukaryota</taxon>
        <taxon>Metazoa</taxon>
        <taxon>Spiralia</taxon>
        <taxon>Lophotrochozoa</taxon>
        <taxon>Mollusca</taxon>
        <taxon>Gastropoda</taxon>
        <taxon>Heterobranchia</taxon>
        <taxon>Euthyneura</taxon>
        <taxon>Panpulmonata</taxon>
        <taxon>Eupulmonata</taxon>
        <taxon>Stylommatophora</taxon>
        <taxon>Helicina</taxon>
        <taxon>Helicoidea</taxon>
        <taxon>Geomitridae</taxon>
        <taxon>Candidula</taxon>
    </lineage>
</organism>
<feature type="domain" description="G-protein coupled receptors family 1 profile" evidence="12">
    <location>
        <begin position="37"/>
        <end position="374"/>
    </location>
</feature>
<feature type="transmembrane region" description="Helical" evidence="11">
    <location>
        <begin position="57"/>
        <end position="77"/>
    </location>
</feature>
<evidence type="ECO:0000256" key="2">
    <source>
        <dbReference type="ARBA" id="ARBA00022475"/>
    </source>
</evidence>
<comment type="caution">
    <text evidence="13">The sequence shown here is derived from an EMBL/GenBank/DDBJ whole genome shotgun (WGS) entry which is preliminary data.</text>
</comment>
<dbReference type="PANTHER" id="PTHR24248:SF192">
    <property type="entry name" value="G-PROTEIN COUPLED RECEPTORS FAMILY 1 PROFILE DOMAIN-CONTAINING PROTEIN"/>
    <property type="match status" value="1"/>
</dbReference>
<evidence type="ECO:0000313" key="14">
    <source>
        <dbReference type="Proteomes" id="UP000678393"/>
    </source>
</evidence>
<dbReference type="Pfam" id="PF00001">
    <property type="entry name" value="7tm_1"/>
    <property type="match status" value="1"/>
</dbReference>
<dbReference type="EMBL" id="CAJHNH020003946">
    <property type="protein sequence ID" value="CAG5130297.1"/>
    <property type="molecule type" value="Genomic_DNA"/>
</dbReference>
<evidence type="ECO:0000259" key="12">
    <source>
        <dbReference type="PROSITE" id="PS50262"/>
    </source>
</evidence>
<protein>
    <recommendedName>
        <fullName evidence="12">G-protein coupled receptors family 1 profile domain-containing protein</fullName>
    </recommendedName>
</protein>
<gene>
    <name evidence="13" type="ORF">CUNI_LOCUS15855</name>
</gene>
<feature type="transmembrane region" description="Helical" evidence="11">
    <location>
        <begin position="97"/>
        <end position="118"/>
    </location>
</feature>
<evidence type="ECO:0000256" key="7">
    <source>
        <dbReference type="ARBA" id="ARBA00023170"/>
    </source>
</evidence>
<feature type="transmembrane region" description="Helical" evidence="11">
    <location>
        <begin position="354"/>
        <end position="377"/>
    </location>
</feature>
<evidence type="ECO:0000256" key="3">
    <source>
        <dbReference type="ARBA" id="ARBA00022692"/>
    </source>
</evidence>
<dbReference type="PROSITE" id="PS00237">
    <property type="entry name" value="G_PROTEIN_RECEP_F1_1"/>
    <property type="match status" value="1"/>
</dbReference>
<dbReference type="AlphaFoldDB" id="A0A8S3ZLC1"/>
<keyword evidence="7 9" id="KW-0675">Receptor</keyword>
<feature type="transmembrane region" description="Helical" evidence="11">
    <location>
        <begin position="181"/>
        <end position="208"/>
    </location>
</feature>
<evidence type="ECO:0000256" key="5">
    <source>
        <dbReference type="ARBA" id="ARBA00023040"/>
    </source>
</evidence>
<proteinExistence type="inferred from homology"/>
<feature type="transmembrane region" description="Helical" evidence="11">
    <location>
        <begin position="21"/>
        <end position="45"/>
    </location>
</feature>
<evidence type="ECO:0000256" key="10">
    <source>
        <dbReference type="SAM" id="MobiDB-lite"/>
    </source>
</evidence>
<dbReference type="Proteomes" id="UP000678393">
    <property type="component" value="Unassembled WGS sequence"/>
</dbReference>
<evidence type="ECO:0000256" key="8">
    <source>
        <dbReference type="ARBA" id="ARBA00023224"/>
    </source>
</evidence>
<dbReference type="PANTHER" id="PTHR24248">
    <property type="entry name" value="ADRENERGIC RECEPTOR-RELATED G-PROTEIN COUPLED RECEPTOR"/>
    <property type="match status" value="1"/>
</dbReference>
<keyword evidence="3 9" id="KW-0812">Transmembrane</keyword>
<reference evidence="13" key="1">
    <citation type="submission" date="2021-04" db="EMBL/GenBank/DDBJ databases">
        <authorList>
            <consortium name="Molecular Ecology Group"/>
        </authorList>
    </citation>
    <scope>NUCLEOTIDE SEQUENCE</scope>
</reference>
<evidence type="ECO:0000313" key="13">
    <source>
        <dbReference type="EMBL" id="CAG5130297.1"/>
    </source>
</evidence>
<dbReference type="PROSITE" id="PS50262">
    <property type="entry name" value="G_PROTEIN_RECEP_F1_2"/>
    <property type="match status" value="1"/>
</dbReference>
<dbReference type="PRINTS" id="PR00237">
    <property type="entry name" value="GPCRRHODOPSN"/>
</dbReference>
<sequence>MNLSNSSTIPNLLPETSVDDIILVIVALVLSISIISVNFVTIVVIKRTHHLHTLSNIYIVSLAVVDLIVGLGLLPLSAFYVPSVRRDYYDRDANLCVFVLGTNLGMAVVSTLHMTLIATDRYLYIVWPYLYQKYVHRKLVFAILGSTWIFGIFYGLVPQFIYRDITRFNKCDITLIMPKEYLFYSNVSIYVLCVTVDVVLYSLILIAASRQRRVIRSSSQSVDSTNTDGSLSDTTTCITQYNISTICYNNRRTHDSNQFLPLSNSEISQQETTRYTESSHQSNNPQHSNNAQHSKTYSVKRPSGTSLPSGKLRHRNKRLTSVRFFMTVFGVYFFCLTPTVACMGIDYHQPIPRVVYNLFNLLALLNSGMNFLIFFVLNSRFRTSVIELCRCGKFPRHRNSSDIPFFDS</sequence>
<evidence type="ECO:0000256" key="6">
    <source>
        <dbReference type="ARBA" id="ARBA00023136"/>
    </source>
</evidence>
<dbReference type="GO" id="GO:0005886">
    <property type="term" value="C:plasma membrane"/>
    <property type="evidence" value="ECO:0007669"/>
    <property type="project" value="UniProtKB-SubCell"/>
</dbReference>
<evidence type="ECO:0000256" key="11">
    <source>
        <dbReference type="SAM" id="Phobius"/>
    </source>
</evidence>